<comment type="caution">
    <text evidence="1">The sequence shown here is derived from an EMBL/GenBank/DDBJ whole genome shotgun (WGS) entry which is preliminary data.</text>
</comment>
<reference evidence="1" key="1">
    <citation type="submission" date="2018-01" db="EMBL/GenBank/DDBJ databases">
        <authorList>
            <person name="Mao J.F."/>
        </authorList>
    </citation>
    <scope>NUCLEOTIDE SEQUENCE</scope>
    <source>
        <strain evidence="1">Huo1</strain>
        <tissue evidence="1">Leaf</tissue>
    </source>
</reference>
<evidence type="ECO:0000313" key="2">
    <source>
        <dbReference type="Proteomes" id="UP000298416"/>
    </source>
</evidence>
<dbReference type="EMBL" id="PNBA02000005">
    <property type="protein sequence ID" value="KAG6424515.1"/>
    <property type="molecule type" value="Genomic_DNA"/>
</dbReference>
<accession>A0A8X8Y1I6</accession>
<proteinExistence type="predicted"/>
<dbReference type="Proteomes" id="UP000298416">
    <property type="component" value="Unassembled WGS sequence"/>
</dbReference>
<name>A0A8X8Y1I6_SALSN</name>
<evidence type="ECO:0000313" key="1">
    <source>
        <dbReference type="EMBL" id="KAG6424515.1"/>
    </source>
</evidence>
<dbReference type="AlphaFoldDB" id="A0A8X8Y1I6"/>
<gene>
    <name evidence="1" type="ORF">SASPL_114933</name>
</gene>
<protein>
    <submittedName>
        <fullName evidence="1">Uncharacterized protein</fullName>
    </submittedName>
</protein>
<organism evidence="1">
    <name type="scientific">Salvia splendens</name>
    <name type="common">Scarlet sage</name>
    <dbReference type="NCBI Taxonomy" id="180675"/>
    <lineage>
        <taxon>Eukaryota</taxon>
        <taxon>Viridiplantae</taxon>
        <taxon>Streptophyta</taxon>
        <taxon>Embryophyta</taxon>
        <taxon>Tracheophyta</taxon>
        <taxon>Spermatophyta</taxon>
        <taxon>Magnoliopsida</taxon>
        <taxon>eudicotyledons</taxon>
        <taxon>Gunneridae</taxon>
        <taxon>Pentapetalae</taxon>
        <taxon>asterids</taxon>
        <taxon>lamiids</taxon>
        <taxon>Lamiales</taxon>
        <taxon>Lamiaceae</taxon>
        <taxon>Nepetoideae</taxon>
        <taxon>Mentheae</taxon>
        <taxon>Salviinae</taxon>
        <taxon>Salvia</taxon>
        <taxon>Salvia subgen. Calosphace</taxon>
        <taxon>core Calosphace</taxon>
    </lineage>
</organism>
<sequence length="98" mass="10885">MDSFRITCDTLRRAFRLDDNDIDPVESMTQMQPAQSSSAEDSSALQSLLDAVDKMDILENKDEFPSFSLGFDASQDGGACHRRHLLTLLTFDVAIDIA</sequence>
<keyword evidence="2" id="KW-1185">Reference proteome</keyword>
<reference evidence="1" key="2">
    <citation type="submission" date="2020-08" db="EMBL/GenBank/DDBJ databases">
        <title>Plant Genome Project.</title>
        <authorList>
            <person name="Zhang R.-G."/>
        </authorList>
    </citation>
    <scope>NUCLEOTIDE SEQUENCE</scope>
    <source>
        <strain evidence="1">Huo1</strain>
        <tissue evidence="1">Leaf</tissue>
    </source>
</reference>